<dbReference type="PANTHER" id="PTHR11066">
    <property type="entry name" value="ACYL-COA THIOESTERASE"/>
    <property type="match status" value="1"/>
</dbReference>
<dbReference type="STRING" id="41688.A0A2N3N9T0"/>
<evidence type="ECO:0000259" key="1">
    <source>
        <dbReference type="Pfam" id="PF13622"/>
    </source>
</evidence>
<dbReference type="Proteomes" id="UP000233524">
    <property type="component" value="Unassembled WGS sequence"/>
</dbReference>
<dbReference type="Gene3D" id="3.10.129.10">
    <property type="entry name" value="Hotdog Thioesterase"/>
    <property type="match status" value="2"/>
</dbReference>
<organism evidence="3 4">
    <name type="scientific">Lomentospora prolificans</name>
    <dbReference type="NCBI Taxonomy" id="41688"/>
    <lineage>
        <taxon>Eukaryota</taxon>
        <taxon>Fungi</taxon>
        <taxon>Dikarya</taxon>
        <taxon>Ascomycota</taxon>
        <taxon>Pezizomycotina</taxon>
        <taxon>Sordariomycetes</taxon>
        <taxon>Hypocreomycetidae</taxon>
        <taxon>Microascales</taxon>
        <taxon>Microascaceae</taxon>
        <taxon>Lomentospora</taxon>
    </lineage>
</organism>
<dbReference type="EMBL" id="NLAX01000010">
    <property type="protein sequence ID" value="PKS09195.1"/>
    <property type="molecule type" value="Genomic_DNA"/>
</dbReference>
<dbReference type="InterPro" id="IPR049449">
    <property type="entry name" value="TesB_ACOT8-like_N"/>
</dbReference>
<dbReference type="InterPro" id="IPR049450">
    <property type="entry name" value="ACOT8-like_C"/>
</dbReference>
<dbReference type="AlphaFoldDB" id="A0A2N3N9T0"/>
<evidence type="ECO:0000259" key="2">
    <source>
        <dbReference type="Pfam" id="PF20789"/>
    </source>
</evidence>
<dbReference type="InParanoid" id="A0A2N3N9T0"/>
<dbReference type="Pfam" id="PF13622">
    <property type="entry name" value="4HBT_3"/>
    <property type="match status" value="1"/>
</dbReference>
<dbReference type="OrthoDB" id="68328at2759"/>
<dbReference type="CDD" id="cd03444">
    <property type="entry name" value="Thioesterase_II_repeat1"/>
    <property type="match status" value="1"/>
</dbReference>
<evidence type="ECO:0000313" key="4">
    <source>
        <dbReference type="Proteomes" id="UP000233524"/>
    </source>
</evidence>
<sequence>MSGNGRATLLRPPPEDLTKSPLENALEIVELGVLGPDMFTNARQAWHPPGARGIFGGVPIAQTIAAGQRTVEEGFVIHSCHCYFLLAGSNSIPITYHVERVRDGRSFATRTVQARQRGKCIFTTTMSFVRVGSGGKKQIRHAVDMGDQKLDGPVESTDVIEWKGVEITDEGAAPDKRKCKHWVRAKGKITGGQAAHIEALAYMTDSYFLGTIPRIHDLYKPPPPSSPANLQIHGVSAVKQAPVADKPKLGMMVSLDHSIYFHEPAAIRADEWMYAEMESPWAGDGRGVVTQRVFSADGTLLATCVQEGVLRLKQDEEESKAKL</sequence>
<accession>A0A2N3N9T0</accession>
<dbReference type="GO" id="GO:0009062">
    <property type="term" value="P:fatty acid catabolic process"/>
    <property type="evidence" value="ECO:0007669"/>
    <property type="project" value="TreeGrafter"/>
</dbReference>
<dbReference type="VEuPathDB" id="FungiDB:jhhlp_003809"/>
<dbReference type="PANTHER" id="PTHR11066:SF34">
    <property type="entry name" value="ACYL-COENZYME A THIOESTERASE 8"/>
    <property type="match status" value="1"/>
</dbReference>
<feature type="domain" description="Acyl-CoA thioesterase-like N-terminal HotDog" evidence="1">
    <location>
        <begin position="45"/>
        <end position="128"/>
    </location>
</feature>
<dbReference type="GO" id="GO:0005782">
    <property type="term" value="C:peroxisomal matrix"/>
    <property type="evidence" value="ECO:0007669"/>
    <property type="project" value="UniProtKB-SubCell"/>
</dbReference>
<dbReference type="InterPro" id="IPR003703">
    <property type="entry name" value="Acyl_CoA_thio"/>
</dbReference>
<protein>
    <recommendedName>
        <fullName evidence="5">Acyl-CoA thioesterase II domain-containing protein</fullName>
    </recommendedName>
</protein>
<dbReference type="Pfam" id="PF20789">
    <property type="entry name" value="4HBT_3C"/>
    <property type="match status" value="1"/>
</dbReference>
<dbReference type="CDD" id="cd03445">
    <property type="entry name" value="Thioesterase_II_repeat2"/>
    <property type="match status" value="1"/>
</dbReference>
<reference evidence="3 4" key="1">
    <citation type="journal article" date="2017" name="G3 (Bethesda)">
        <title>First Draft Genome Sequence of the Pathogenic Fungus Lomentospora prolificans (Formerly Scedosporium prolificans).</title>
        <authorList>
            <person name="Luo R."/>
            <person name="Zimin A."/>
            <person name="Workman R."/>
            <person name="Fan Y."/>
            <person name="Pertea G."/>
            <person name="Grossman N."/>
            <person name="Wear M.P."/>
            <person name="Jia B."/>
            <person name="Miller H."/>
            <person name="Casadevall A."/>
            <person name="Timp W."/>
            <person name="Zhang S.X."/>
            <person name="Salzberg S.L."/>
        </authorList>
    </citation>
    <scope>NUCLEOTIDE SEQUENCE [LARGE SCALE GENOMIC DNA]</scope>
    <source>
        <strain evidence="3 4">JHH-5317</strain>
    </source>
</reference>
<dbReference type="GO" id="GO:0006637">
    <property type="term" value="P:acyl-CoA metabolic process"/>
    <property type="evidence" value="ECO:0007669"/>
    <property type="project" value="InterPro"/>
</dbReference>
<dbReference type="GO" id="GO:0047617">
    <property type="term" value="F:fatty acyl-CoA hydrolase activity"/>
    <property type="evidence" value="ECO:0007669"/>
    <property type="project" value="InterPro"/>
</dbReference>
<proteinExistence type="predicted"/>
<gene>
    <name evidence="3" type="ORF">jhhlp_003809</name>
</gene>
<dbReference type="InterPro" id="IPR029069">
    <property type="entry name" value="HotDog_dom_sf"/>
</dbReference>
<feature type="domain" description="Acyl-CoA thioesterase-like C-terminal" evidence="2">
    <location>
        <begin position="167"/>
        <end position="309"/>
    </location>
</feature>
<dbReference type="FunCoup" id="A0A2N3N9T0">
    <property type="interactions" value="147"/>
</dbReference>
<evidence type="ECO:0008006" key="5">
    <source>
        <dbReference type="Google" id="ProtNLM"/>
    </source>
</evidence>
<comment type="caution">
    <text evidence="3">The sequence shown here is derived from an EMBL/GenBank/DDBJ whole genome shotgun (WGS) entry which is preliminary data.</text>
</comment>
<evidence type="ECO:0000313" key="3">
    <source>
        <dbReference type="EMBL" id="PKS09195.1"/>
    </source>
</evidence>
<name>A0A2N3N9T0_9PEZI</name>
<dbReference type="SUPFAM" id="SSF54637">
    <property type="entry name" value="Thioesterase/thiol ester dehydrase-isomerase"/>
    <property type="match status" value="2"/>
</dbReference>
<keyword evidence="4" id="KW-1185">Reference proteome</keyword>